<feature type="compositionally biased region" description="Basic and acidic residues" evidence="1">
    <location>
        <begin position="301"/>
        <end position="323"/>
    </location>
</feature>
<feature type="region of interest" description="Disordered" evidence="1">
    <location>
        <begin position="125"/>
        <end position="175"/>
    </location>
</feature>
<feature type="compositionally biased region" description="Polar residues" evidence="1">
    <location>
        <begin position="136"/>
        <end position="156"/>
    </location>
</feature>
<dbReference type="AlphaFoldDB" id="A0A8H7Z859"/>
<dbReference type="Proteomes" id="UP000670092">
    <property type="component" value="Unassembled WGS sequence"/>
</dbReference>
<feature type="region of interest" description="Disordered" evidence="1">
    <location>
        <begin position="301"/>
        <end position="389"/>
    </location>
</feature>
<dbReference type="VEuPathDB" id="FungiDB:I7I52_02092"/>
<feature type="region of interest" description="Disordered" evidence="1">
    <location>
        <begin position="60"/>
        <end position="109"/>
    </location>
</feature>
<feature type="region of interest" description="Disordered" evidence="1">
    <location>
        <begin position="191"/>
        <end position="239"/>
    </location>
</feature>
<evidence type="ECO:0000256" key="1">
    <source>
        <dbReference type="SAM" id="MobiDB-lite"/>
    </source>
</evidence>
<organism evidence="2 3">
    <name type="scientific">Ajellomyces capsulatus</name>
    <name type="common">Darling's disease fungus</name>
    <name type="synonym">Histoplasma capsulatum</name>
    <dbReference type="NCBI Taxonomy" id="5037"/>
    <lineage>
        <taxon>Eukaryota</taxon>
        <taxon>Fungi</taxon>
        <taxon>Dikarya</taxon>
        <taxon>Ascomycota</taxon>
        <taxon>Pezizomycotina</taxon>
        <taxon>Eurotiomycetes</taxon>
        <taxon>Eurotiomycetidae</taxon>
        <taxon>Onygenales</taxon>
        <taxon>Ajellomycetaceae</taxon>
        <taxon>Histoplasma</taxon>
    </lineage>
</organism>
<feature type="compositionally biased region" description="Low complexity" evidence="1">
    <location>
        <begin position="360"/>
        <end position="381"/>
    </location>
</feature>
<feature type="region of interest" description="Disordered" evidence="1">
    <location>
        <begin position="492"/>
        <end position="537"/>
    </location>
</feature>
<feature type="region of interest" description="Disordered" evidence="1">
    <location>
        <begin position="567"/>
        <end position="598"/>
    </location>
</feature>
<gene>
    <name evidence="2" type="ORF">I7I52_02092</name>
</gene>
<feature type="compositionally biased region" description="Acidic residues" evidence="1">
    <location>
        <begin position="324"/>
        <end position="340"/>
    </location>
</feature>
<reference evidence="2 3" key="1">
    <citation type="submission" date="2021-01" db="EMBL/GenBank/DDBJ databases">
        <title>Chromosome-level genome assembly of a human fungal pathogen reveals clustering of transcriptionally co-regulated genes.</title>
        <authorList>
            <person name="Voorhies M."/>
            <person name="Cohen S."/>
            <person name="Shea T.P."/>
            <person name="Petrus S."/>
            <person name="Munoz J.F."/>
            <person name="Poplawski S."/>
            <person name="Goldman W.E."/>
            <person name="Michael T."/>
            <person name="Cuomo C.A."/>
            <person name="Sil A."/>
            <person name="Beyhan S."/>
        </authorList>
    </citation>
    <scope>NUCLEOTIDE SEQUENCE [LARGE SCALE GENOMIC DNA]</scope>
    <source>
        <strain evidence="2 3">G184AR</strain>
    </source>
</reference>
<feature type="compositionally biased region" description="Polar residues" evidence="1">
    <location>
        <begin position="527"/>
        <end position="537"/>
    </location>
</feature>
<feature type="region of interest" description="Disordered" evidence="1">
    <location>
        <begin position="416"/>
        <end position="446"/>
    </location>
</feature>
<dbReference type="OrthoDB" id="3946700at2759"/>
<feature type="compositionally biased region" description="Low complexity" evidence="1">
    <location>
        <begin position="493"/>
        <end position="526"/>
    </location>
</feature>
<name>A0A8H7Z859_AJECA</name>
<sequence>MECVVSSRPVGATRCVKPSIAPLHHPATREIYNCNISLFHYILTYRCALLFRLHWEPPTRSPAASDAHAKRDPLAPSRSAIRRQRTVRRSHRNNNGSNSASSNRPGYVPFRSSMPHWVENLGRQVIGDGTAPSGAPTRSTNTTTNEPGTSRYASQDNESRLDWPASSSYSPQTRRDLVDRLARTSAIRYSSPSRRIRIPRESSLRIEMLQPPSWPPSDEPPRRSESSSNTTADSRVDNRLADMASYSPRFAPAYPSHSNERALLSSDSYDSNMPLLRRVGLRSIAETNNVDATRHRHIIDGLGDRDRSFSPSGESHHDDHDNNDPDDDDDDDDDGDDEPNMWESLFTTITPDDQLPTLDSSFTSATASASTAPSRSSANSSQLTLPSSLDSNNIQSRLDVLAPLEPFTDHTNHCDFFSSSEGSDTEPESDMEHEPTWRLLGRTNRPNPTRLSASMAALEDTIQYQQQQQQLRRQREENLLGMTRTIRSVIAEASANRNTNRNTNTASHPSSSTSPTSPTSTSTPTSINISFGQSSSMEDLQQVQTIIDQLTRRQDIDDEWWAAVGLSRNLGRGVTDVPARNGNENDGESGGNRDARER</sequence>
<evidence type="ECO:0000313" key="3">
    <source>
        <dbReference type="Proteomes" id="UP000670092"/>
    </source>
</evidence>
<proteinExistence type="predicted"/>
<feature type="compositionally biased region" description="Basic residues" evidence="1">
    <location>
        <begin position="80"/>
        <end position="92"/>
    </location>
</feature>
<evidence type="ECO:0000313" key="2">
    <source>
        <dbReference type="EMBL" id="KAG5303938.1"/>
    </source>
</evidence>
<comment type="caution">
    <text evidence="2">The sequence shown here is derived from an EMBL/GenBank/DDBJ whole genome shotgun (WGS) entry which is preliminary data.</text>
</comment>
<protein>
    <submittedName>
        <fullName evidence="2">Uncharacterized protein</fullName>
    </submittedName>
</protein>
<dbReference type="EMBL" id="JAEVHI010000001">
    <property type="protein sequence ID" value="KAG5303938.1"/>
    <property type="molecule type" value="Genomic_DNA"/>
</dbReference>
<feature type="compositionally biased region" description="Low complexity" evidence="1">
    <location>
        <begin position="93"/>
        <end position="104"/>
    </location>
</feature>
<accession>A0A8H7Z859</accession>